<organism evidence="2 3">
    <name type="scientific">Ficus carica</name>
    <name type="common">Common fig</name>
    <dbReference type="NCBI Taxonomy" id="3494"/>
    <lineage>
        <taxon>Eukaryota</taxon>
        <taxon>Viridiplantae</taxon>
        <taxon>Streptophyta</taxon>
        <taxon>Embryophyta</taxon>
        <taxon>Tracheophyta</taxon>
        <taxon>Spermatophyta</taxon>
        <taxon>Magnoliopsida</taxon>
        <taxon>eudicotyledons</taxon>
        <taxon>Gunneridae</taxon>
        <taxon>Pentapetalae</taxon>
        <taxon>rosids</taxon>
        <taxon>fabids</taxon>
        <taxon>Rosales</taxon>
        <taxon>Moraceae</taxon>
        <taxon>Ficeae</taxon>
        <taxon>Ficus</taxon>
    </lineage>
</organism>
<accession>A0AA88CKL3</accession>
<comment type="caution">
    <text evidence="2">The sequence shown here is derived from an EMBL/GenBank/DDBJ whole genome shotgun (WGS) entry which is preliminary data.</text>
</comment>
<evidence type="ECO:0000256" key="1">
    <source>
        <dbReference type="SAM" id="SignalP"/>
    </source>
</evidence>
<dbReference type="EMBL" id="BTGU01003820">
    <property type="protein sequence ID" value="GMN19827.1"/>
    <property type="molecule type" value="Genomic_DNA"/>
</dbReference>
<evidence type="ECO:0000313" key="3">
    <source>
        <dbReference type="Proteomes" id="UP001187192"/>
    </source>
</evidence>
<name>A0AA88CKL3_FICCA</name>
<reference evidence="2" key="1">
    <citation type="submission" date="2023-07" db="EMBL/GenBank/DDBJ databases">
        <title>draft genome sequence of fig (Ficus carica).</title>
        <authorList>
            <person name="Takahashi T."/>
            <person name="Nishimura K."/>
        </authorList>
    </citation>
    <scope>NUCLEOTIDE SEQUENCE</scope>
</reference>
<proteinExistence type="predicted"/>
<keyword evidence="1" id="KW-0732">Signal</keyword>
<sequence length="75" mass="8190">MNVELYLLLLLCPVLRSAASPQGTTAGFLLLDEGHSQTLGQPKSTLDQLRSTLYGSNLSFKLWPSNSDITSGYYP</sequence>
<gene>
    <name evidence="2" type="ORF">TIFTF001_045240</name>
</gene>
<dbReference type="Proteomes" id="UP001187192">
    <property type="component" value="Unassembled WGS sequence"/>
</dbReference>
<evidence type="ECO:0000313" key="2">
    <source>
        <dbReference type="EMBL" id="GMN19827.1"/>
    </source>
</evidence>
<protein>
    <submittedName>
        <fullName evidence="2">Uncharacterized protein</fullName>
    </submittedName>
</protein>
<feature type="signal peptide" evidence="1">
    <location>
        <begin position="1"/>
        <end position="19"/>
    </location>
</feature>
<keyword evidence="3" id="KW-1185">Reference proteome</keyword>
<dbReference type="AlphaFoldDB" id="A0AA88CKL3"/>
<feature type="chain" id="PRO_5041713845" evidence="1">
    <location>
        <begin position="20"/>
        <end position="75"/>
    </location>
</feature>